<dbReference type="InterPro" id="IPR036890">
    <property type="entry name" value="HATPase_C_sf"/>
</dbReference>
<evidence type="ECO:0000259" key="8">
    <source>
        <dbReference type="PROSITE" id="PS01124"/>
    </source>
</evidence>
<dbReference type="EMBL" id="CP015401">
    <property type="protein sequence ID" value="ANU59358.1"/>
    <property type="molecule type" value="Genomic_DNA"/>
</dbReference>
<dbReference type="InterPro" id="IPR009057">
    <property type="entry name" value="Homeodomain-like_sf"/>
</dbReference>
<dbReference type="InterPro" id="IPR005467">
    <property type="entry name" value="His_kinase_dom"/>
</dbReference>
<dbReference type="Pfam" id="PF12833">
    <property type="entry name" value="HTH_18"/>
    <property type="match status" value="1"/>
</dbReference>
<dbReference type="SUPFAM" id="SSF46689">
    <property type="entry name" value="Homeodomain-like"/>
    <property type="match status" value="1"/>
</dbReference>
<evidence type="ECO:0000256" key="7">
    <source>
        <dbReference type="SAM" id="Phobius"/>
    </source>
</evidence>
<dbReference type="SMART" id="SM00342">
    <property type="entry name" value="HTH_ARAC"/>
    <property type="match status" value="1"/>
</dbReference>
<dbReference type="Proteomes" id="UP000092631">
    <property type="component" value="Chromosome"/>
</dbReference>
<dbReference type="SUPFAM" id="SSF101898">
    <property type="entry name" value="NHL repeat"/>
    <property type="match status" value="1"/>
</dbReference>
<dbReference type="GO" id="GO:0043565">
    <property type="term" value="F:sequence-specific DNA binding"/>
    <property type="evidence" value="ECO:0007669"/>
    <property type="project" value="InterPro"/>
</dbReference>
<evidence type="ECO:0000313" key="14">
    <source>
        <dbReference type="Proteomes" id="UP000309566"/>
    </source>
</evidence>
<evidence type="ECO:0000256" key="5">
    <source>
        <dbReference type="ARBA" id="ARBA00023163"/>
    </source>
</evidence>
<evidence type="ECO:0000313" key="12">
    <source>
        <dbReference type="EMBL" id="TGY40688.1"/>
    </source>
</evidence>
<dbReference type="Pfam" id="PF07495">
    <property type="entry name" value="Y_Y_Y"/>
    <property type="match status" value="1"/>
</dbReference>
<evidence type="ECO:0000256" key="2">
    <source>
        <dbReference type="ARBA" id="ARBA00012438"/>
    </source>
</evidence>
<protein>
    <recommendedName>
        <fullName evidence="2">histidine kinase</fullName>
        <ecNumber evidence="2">2.7.13.3</ecNumber>
    </recommendedName>
</protein>
<dbReference type="Pfam" id="PF02518">
    <property type="entry name" value="HATPase_c"/>
    <property type="match status" value="1"/>
</dbReference>
<feature type="transmembrane region" description="Helical" evidence="7">
    <location>
        <begin position="784"/>
        <end position="805"/>
    </location>
</feature>
<accession>A0A4S2DFB1</accession>
<keyword evidence="7" id="KW-0812">Transmembrane</keyword>
<dbReference type="EC" id="2.7.13.3" evidence="2"/>
<dbReference type="GeneID" id="82189178"/>
<comment type="catalytic activity">
    <reaction evidence="1">
        <text>ATP + protein L-histidine = ADP + protein N-phospho-L-histidine.</text>
        <dbReference type="EC" id="2.7.13.3"/>
    </reaction>
</comment>
<dbReference type="SUPFAM" id="SSF47384">
    <property type="entry name" value="Homodimeric domain of signal transducing histidine kinase"/>
    <property type="match status" value="1"/>
</dbReference>
<dbReference type="InterPro" id="IPR011110">
    <property type="entry name" value="Reg_prop"/>
</dbReference>
<keyword evidence="5" id="KW-0804">Transcription</keyword>
<keyword evidence="3 6" id="KW-0597">Phosphoprotein</keyword>
<dbReference type="InterPro" id="IPR004358">
    <property type="entry name" value="Sig_transdc_His_kin-like_C"/>
</dbReference>
<dbReference type="OrthoDB" id="717811at2"/>
<dbReference type="CDD" id="cd00082">
    <property type="entry name" value="HisKA"/>
    <property type="match status" value="1"/>
</dbReference>
<dbReference type="InterPro" id="IPR013783">
    <property type="entry name" value="Ig-like_fold"/>
</dbReference>
<feature type="modified residue" description="4-aspartylphosphate" evidence="6">
    <location>
        <position position="1145"/>
    </location>
</feature>
<dbReference type="InterPro" id="IPR011123">
    <property type="entry name" value="Y_Y_Y"/>
</dbReference>
<reference evidence="11" key="2">
    <citation type="submission" date="2017-04" db="EMBL/GenBank/DDBJ databases">
        <title>Complete Genome Sequences of Twelve Strains of a Stable Defined Moderately Diverse Mouse Microbiota 2 (sDMDMm2).</title>
        <authorList>
            <person name="Uchimura Y."/>
            <person name="Wyss M."/>
            <person name="Brugiroux S."/>
            <person name="Limenitakis J.P."/>
            <person name="Stecher B."/>
            <person name="McCoy K.D."/>
            <person name="Macpherson A.J."/>
        </authorList>
    </citation>
    <scope>NUCLEOTIDE SEQUENCE</scope>
    <source>
        <strain evidence="11">I48</strain>
    </source>
</reference>
<keyword evidence="11" id="KW-0808">Transferase</keyword>
<dbReference type="GO" id="GO:0003700">
    <property type="term" value="F:DNA-binding transcription factor activity"/>
    <property type="evidence" value="ECO:0007669"/>
    <property type="project" value="InterPro"/>
</dbReference>
<reference evidence="12 14" key="3">
    <citation type="submission" date="2019-04" db="EMBL/GenBank/DDBJ databases">
        <title>Microbes associate with the intestines of laboratory mice.</title>
        <authorList>
            <person name="Navarre W."/>
            <person name="Wong E."/>
            <person name="Huang K."/>
            <person name="Tropini C."/>
            <person name="Ng K."/>
            <person name="Yu B."/>
        </authorList>
    </citation>
    <scope>NUCLEOTIDE SEQUENCE [LARGE SCALE GENOMIC DNA]</scope>
    <source>
        <strain evidence="12 14">NM63_1-25</strain>
    </source>
</reference>
<dbReference type="InterPro" id="IPR036097">
    <property type="entry name" value="HisK_dim/P_sf"/>
</dbReference>
<evidence type="ECO:0000256" key="3">
    <source>
        <dbReference type="ARBA" id="ARBA00022553"/>
    </source>
</evidence>
<dbReference type="Gene3D" id="3.40.50.2300">
    <property type="match status" value="1"/>
</dbReference>
<dbReference type="Pfam" id="PF07494">
    <property type="entry name" value="Reg_prop"/>
    <property type="match status" value="1"/>
</dbReference>
<evidence type="ECO:0000256" key="6">
    <source>
        <dbReference type="PROSITE-ProRule" id="PRU00169"/>
    </source>
</evidence>
<dbReference type="InterPro" id="IPR018060">
    <property type="entry name" value="HTH_AraC"/>
</dbReference>
<evidence type="ECO:0000313" key="11">
    <source>
        <dbReference type="EMBL" id="ANU59358.1"/>
    </source>
</evidence>
<dbReference type="KEGG" id="bcae:A4V03_18775"/>
<dbReference type="Gene3D" id="3.30.565.10">
    <property type="entry name" value="Histidine kinase-like ATPase, C-terminal domain"/>
    <property type="match status" value="1"/>
</dbReference>
<evidence type="ECO:0000313" key="13">
    <source>
        <dbReference type="Proteomes" id="UP000092631"/>
    </source>
</evidence>
<dbReference type="InterPro" id="IPR003661">
    <property type="entry name" value="HisK_dim/P_dom"/>
</dbReference>
<dbReference type="InterPro" id="IPR003594">
    <property type="entry name" value="HATPase_dom"/>
</dbReference>
<dbReference type="SMART" id="SM00387">
    <property type="entry name" value="HATPase_c"/>
    <property type="match status" value="1"/>
</dbReference>
<keyword evidence="13" id="KW-1185">Reference proteome</keyword>
<dbReference type="PROSITE" id="PS01124">
    <property type="entry name" value="HTH_ARAC_FAMILY_2"/>
    <property type="match status" value="1"/>
</dbReference>
<dbReference type="InterPro" id="IPR011006">
    <property type="entry name" value="CheY-like_superfamily"/>
</dbReference>
<keyword evidence="7" id="KW-1133">Transmembrane helix</keyword>
<dbReference type="Gene3D" id="1.10.10.60">
    <property type="entry name" value="Homeodomain-like"/>
    <property type="match status" value="1"/>
</dbReference>
<dbReference type="EMBL" id="SRYX01000004">
    <property type="protein sequence ID" value="TGY40688.1"/>
    <property type="molecule type" value="Genomic_DNA"/>
</dbReference>
<dbReference type="InterPro" id="IPR001789">
    <property type="entry name" value="Sig_transdc_resp-reg_receiver"/>
</dbReference>
<dbReference type="SUPFAM" id="SSF52172">
    <property type="entry name" value="CheY-like"/>
    <property type="match status" value="1"/>
</dbReference>
<feature type="domain" description="Histidine kinase" evidence="9">
    <location>
        <begin position="837"/>
        <end position="1057"/>
    </location>
</feature>
<dbReference type="SUPFAM" id="SSF55874">
    <property type="entry name" value="ATPase domain of HSP90 chaperone/DNA topoisomerase II/histidine kinase"/>
    <property type="match status" value="1"/>
</dbReference>
<dbReference type="PANTHER" id="PTHR43547">
    <property type="entry name" value="TWO-COMPONENT HISTIDINE KINASE"/>
    <property type="match status" value="1"/>
</dbReference>
<evidence type="ECO:0000259" key="9">
    <source>
        <dbReference type="PROSITE" id="PS50109"/>
    </source>
</evidence>
<dbReference type="Gene3D" id="2.130.10.10">
    <property type="entry name" value="YVTN repeat-like/Quinoprotein amine dehydrogenase"/>
    <property type="match status" value="3"/>
</dbReference>
<dbReference type="SUPFAM" id="SSF63829">
    <property type="entry name" value="Calcium-dependent phosphotriesterase"/>
    <property type="match status" value="1"/>
</dbReference>
<feature type="domain" description="Response regulatory" evidence="10">
    <location>
        <begin position="1097"/>
        <end position="1212"/>
    </location>
</feature>
<dbReference type="SMART" id="SM00388">
    <property type="entry name" value="HisKA"/>
    <property type="match status" value="1"/>
</dbReference>
<dbReference type="InterPro" id="IPR015943">
    <property type="entry name" value="WD40/YVTN_repeat-like_dom_sf"/>
</dbReference>
<dbReference type="Pfam" id="PF00512">
    <property type="entry name" value="HisKA"/>
    <property type="match status" value="1"/>
</dbReference>
<dbReference type="RefSeq" id="WP_024987453.1">
    <property type="nucleotide sequence ID" value="NZ_CAPDLJ010000016.1"/>
</dbReference>
<dbReference type="Gene3D" id="1.10.287.130">
    <property type="match status" value="1"/>
</dbReference>
<evidence type="ECO:0000256" key="1">
    <source>
        <dbReference type="ARBA" id="ARBA00000085"/>
    </source>
</evidence>
<reference evidence="13" key="1">
    <citation type="submission" date="2016-04" db="EMBL/GenBank/DDBJ databases">
        <title>Complete Genome Sequences of Twelve Strains of a Stable Defined Moderately Diverse Mouse Microbiota 2 (sDMDMm2).</title>
        <authorList>
            <person name="Uchimura Y."/>
            <person name="Wyss M."/>
            <person name="Brugiroux S."/>
            <person name="Limenitakis J.P."/>
            <person name="Stecher B."/>
            <person name="McCoy K.D."/>
            <person name="Macpherson A.J."/>
        </authorList>
    </citation>
    <scope>NUCLEOTIDE SEQUENCE [LARGE SCALE GENOMIC DNA]</scope>
    <source>
        <strain evidence="13">I48</strain>
    </source>
</reference>
<dbReference type="PANTHER" id="PTHR43547:SF2">
    <property type="entry name" value="HYBRID SIGNAL TRANSDUCTION HISTIDINE KINASE C"/>
    <property type="match status" value="1"/>
</dbReference>
<dbReference type="Gene3D" id="2.60.40.10">
    <property type="entry name" value="Immunoglobulins"/>
    <property type="match status" value="1"/>
</dbReference>
<keyword evidence="4" id="KW-0805">Transcription regulation</keyword>
<dbReference type="SMART" id="SM00448">
    <property type="entry name" value="REC"/>
    <property type="match status" value="1"/>
</dbReference>
<keyword evidence="7" id="KW-0472">Membrane</keyword>
<evidence type="ECO:0000256" key="4">
    <source>
        <dbReference type="ARBA" id="ARBA00023015"/>
    </source>
</evidence>
<dbReference type="PROSITE" id="PS50109">
    <property type="entry name" value="HIS_KIN"/>
    <property type="match status" value="1"/>
</dbReference>
<name>A0A1C7H373_9BACE</name>
<dbReference type="Pfam" id="PF00072">
    <property type="entry name" value="Response_reg"/>
    <property type="match status" value="1"/>
</dbReference>
<dbReference type="PROSITE" id="PS50110">
    <property type="entry name" value="RESPONSE_REGULATORY"/>
    <property type="match status" value="1"/>
</dbReference>
<feature type="domain" description="HTH araC/xylS-type" evidence="8">
    <location>
        <begin position="1246"/>
        <end position="1345"/>
    </location>
</feature>
<dbReference type="Proteomes" id="UP000309566">
    <property type="component" value="Unassembled WGS sequence"/>
</dbReference>
<evidence type="ECO:0000259" key="10">
    <source>
        <dbReference type="PROSITE" id="PS50110"/>
    </source>
</evidence>
<organism evidence="11 13">
    <name type="scientific">Bacteroides caecimuris</name>
    <dbReference type="NCBI Taxonomy" id="1796613"/>
    <lineage>
        <taxon>Bacteria</taxon>
        <taxon>Pseudomonadati</taxon>
        <taxon>Bacteroidota</taxon>
        <taxon>Bacteroidia</taxon>
        <taxon>Bacteroidales</taxon>
        <taxon>Bacteroidaceae</taxon>
        <taxon>Bacteroides</taxon>
    </lineage>
</organism>
<proteinExistence type="predicted"/>
<sequence>MGKTYLSRFFFFLVIGWWSLLDVEATAYSLRQFSSKNGLSNSAILSICQDCDGLIWIGSCDGLNVFDGTELRLYKPVDVRNNLSGNLIDNIMEAEDHVLWIQTNYGLDRFDTHLQTVQRFKDFQDISCMAKTRENDVLVIKDDGYIYYFDRKGLKFHRLNAKRLAFEDIQYICVDSANVLWIFSSGGDVRSYVIEKKEDSIPELILQSLFEQEGELFWTSGEGDLVYFIDDAYDLYEYDLRSRNKYFIADLKEEIAQRGQVSSIVKQRDDYYVGFKSSGLICLKYQSDSKVKYVMQSIGIESGIFCLFKDRFQDIIWVGTDGQGVYMYFIDHFSIRNTLLDTSDYQINTPVRALFLDDEQTLWVGTKGDGILRMLRYAPDTGGKFDVERLHTGNSSLTDNSVYCFAPSCWNRLWIGTEHGMNYYSYRERKVKEFPVMVDGKTLRYVHSICELNDSTIWVATVGEGIVKIVLNVSDGEPKVMFTRRIVLDGGRRASNYFFTSHQENDSILWFGNRGYGAYRMNVKTEVMMPFRFDQEVSNQAVNDIFAILSNKKGYWLGTSFGLTHMQSPGNYRVYNEADGFPNNTVHGILEDGEHNLWLSTNQGVVRFNIEANTVQAYNRQNNLEVTEFSDGAFFKDERTGTLFFGGTNGFITINENDLTAMEYMPKLQFYRLSIFGKEYNIYHFLRQDKEVEVLELDYSQNFFNLSFVAVDYINGNNYTYSYMIDGLSNNWIENGSSTTAVFSNLPPGQYTLWVKCRSNIMGKESKPYSLVIRIAPPWYMTQLAYWGYFLLFLLLLWGLVYMAIRRYRRKRDIIIEKLNRQKRDEIYESKLRFFTNITHEFCTPLTLISGPCEKILSYAGTDGYIRKYADLVQQNAQKLNSLIQELIEFRRLETGHKVLDIQEVAVDEHTRGIAESFGEWVESRKVDYQLNIEEGDRWNTDVSCLSKIVNNLISNAFKYTSDGGKITVEQCIEGERLCIRVSNSGKGIKKENLDKIFDRYKILDDFETQNKNEAFPRNGLGLAICHSMVNLLAGEIRVMSIPEEVTTFEVVLPMLTVTDAKSGELKELKKQVMPISDKPVEQKKDIVADYDASRQTIMIIDDDPSMLWFVTEIFAGKYNVQPFNSAQEALEQLKLKQPDLILSDVMMPDMDGRAFAKIVKEDKLLSHIPLVLLSALNYIDEQVKGIESGAEAYVTKPFNVEYLEKIVERQIRRKEDMKEYYNSIYSAFKLEDGHLLHKEDKSFFEKMMRVIDEYVENPELSVELLSASLGCSTRQFYRKLKNITDKTPADIIKEYRLTVAERLLLTTNLTVEEVMNKAGYTNRGTFYKVFSQKFGIPPRQYREMKKKDLKEKDFH</sequence>
<accession>A0A1C7H373</accession>
<keyword evidence="11" id="KW-0418">Kinase</keyword>
<dbReference type="PRINTS" id="PR00344">
    <property type="entry name" value="BCTRLSENSOR"/>
</dbReference>
<dbReference type="GO" id="GO:0000155">
    <property type="term" value="F:phosphorelay sensor kinase activity"/>
    <property type="evidence" value="ECO:0007669"/>
    <property type="project" value="InterPro"/>
</dbReference>
<gene>
    <name evidence="11" type="ORF">A4V03_18775</name>
    <name evidence="12" type="ORF">E5353_01885</name>
</gene>